<evidence type="ECO:0000256" key="3">
    <source>
        <dbReference type="ARBA" id="ARBA00022679"/>
    </source>
</evidence>
<gene>
    <name evidence="12" type="ORF">BN7_749</name>
</gene>
<dbReference type="InterPro" id="IPR042065">
    <property type="entry name" value="E3_ELL-like"/>
</dbReference>
<dbReference type="UniPathway" id="UPA00143"/>
<evidence type="ECO:0000256" key="8">
    <source>
        <dbReference type="ARBA" id="ARBA00046341"/>
    </source>
</evidence>
<dbReference type="InterPro" id="IPR036390">
    <property type="entry name" value="WH_DNA-bd_sf"/>
</dbReference>
<dbReference type="Pfam" id="PF02207">
    <property type="entry name" value="zf-UBR"/>
    <property type="match status" value="1"/>
</dbReference>
<dbReference type="HOGENOM" id="CLU_000684_1_0_1"/>
<comment type="function">
    <text evidence="10">Ubiquitin ligase protein which is a component of the N-end rule pathway. Recognizes and binds to proteins bearing specific N-terminal residues that are destabilizing according to the N-end rule, leading to their ubiquitination and subsequent degradation.</text>
</comment>
<evidence type="ECO:0000259" key="11">
    <source>
        <dbReference type="PROSITE" id="PS51157"/>
    </source>
</evidence>
<dbReference type="Gene3D" id="1.10.10.2670">
    <property type="entry name" value="E3 ubiquitin-protein ligase"/>
    <property type="match status" value="1"/>
</dbReference>
<dbReference type="InterPro" id="IPR003126">
    <property type="entry name" value="Znf_UBR"/>
</dbReference>
<keyword evidence="6 10" id="KW-0833">Ubl conjugation pathway</keyword>
<dbReference type="FunFam" id="2.10.110.30:FF:000002">
    <property type="entry name" value="Putative e3 ubiquitin-protein ligase ubr3"/>
    <property type="match status" value="1"/>
</dbReference>
<accession>K0KGA0</accession>
<dbReference type="CDD" id="cd19672">
    <property type="entry name" value="UBR-box_UBR1_like"/>
    <property type="match status" value="1"/>
</dbReference>
<keyword evidence="13" id="KW-1185">Reference proteome</keyword>
<feature type="zinc finger region" description="UBR-type" evidence="9">
    <location>
        <begin position="94"/>
        <end position="167"/>
    </location>
</feature>
<keyword evidence="3 10" id="KW-0808">Transferase</keyword>
<proteinExistence type="inferred from homology"/>
<reference evidence="12 13" key="1">
    <citation type="journal article" date="2012" name="Eukaryot. Cell">
        <title>Draft genome sequence of Wickerhamomyces ciferrii NRRL Y-1031 F-60-10.</title>
        <authorList>
            <person name="Schneider J."/>
            <person name="Andrea H."/>
            <person name="Blom J."/>
            <person name="Jaenicke S."/>
            <person name="Ruckert C."/>
            <person name="Schorsch C."/>
            <person name="Szczepanowski R."/>
            <person name="Farwick M."/>
            <person name="Goesmann A."/>
            <person name="Puhler A."/>
            <person name="Schaffer S."/>
            <person name="Tauch A."/>
            <person name="Kohler T."/>
            <person name="Brinkrolf K."/>
        </authorList>
    </citation>
    <scope>NUCLEOTIDE SEQUENCE [LARGE SCALE GENOMIC DNA]</scope>
    <source>
        <strain evidence="13">ATCC 14091 / BCRC 22168 / CBS 111 / JCM 3599 / NBRC 0793 / NRRL Y-1031 F-60-10</strain>
    </source>
</reference>
<dbReference type="InterPro" id="IPR039164">
    <property type="entry name" value="UBR1-like"/>
</dbReference>
<name>K0KGA0_WICCF</name>
<dbReference type="GO" id="GO:0000151">
    <property type="term" value="C:ubiquitin ligase complex"/>
    <property type="evidence" value="ECO:0007669"/>
    <property type="project" value="TreeGrafter"/>
</dbReference>
<evidence type="ECO:0000313" key="12">
    <source>
        <dbReference type="EMBL" id="CCH41212.1"/>
    </source>
</evidence>
<dbReference type="CDD" id="cd16482">
    <property type="entry name" value="RING-H2_UBR1-like"/>
    <property type="match status" value="1"/>
</dbReference>
<evidence type="ECO:0000256" key="9">
    <source>
        <dbReference type="PROSITE-ProRule" id="PRU00508"/>
    </source>
</evidence>
<dbReference type="PROSITE" id="PS51157">
    <property type="entry name" value="ZF_UBR"/>
    <property type="match status" value="1"/>
</dbReference>
<evidence type="ECO:0000256" key="1">
    <source>
        <dbReference type="ARBA" id="ARBA00000900"/>
    </source>
</evidence>
<dbReference type="InterPro" id="IPR055194">
    <property type="entry name" value="UBR1-like_WH"/>
</dbReference>
<dbReference type="SMART" id="SM00396">
    <property type="entry name" value="ZnF_UBR1"/>
    <property type="match status" value="1"/>
</dbReference>
<keyword evidence="4 10" id="KW-0479">Metal-binding</keyword>
<sequence length="1831" mass="209735">MFCATPKSNRDQFKTTLLRLPSKFQFDYSDAARNELRKSLYYAISDKGTYINYFFPTTKGDPTSHSSSQSSSCDECQLMIPNENKSDDPGHPNRLCGRKFKKGEPIYRCVTCGQDESSGLCSNCYSEEFHKGHDVMTSVCQREFGGVCDCGDPEAWKVDLHCKHHEIDETPETEFPQDFKDNALQILHVVLDYLVDVLAGSTSSITEHKDAASIVQESMRSDLLTEKYFGRDWNSEKFYLLLYNDQNKQYRDAVQRVALATKKVEDFATMVADEVNINGRAKVIGSTKLDELLEARKVLESTGLTCCIKGARDIFREEMCADIVCWLTEITRSSILGNYNLIRTLLLKAICSPWNSGVQCIKGGELPGFLDHDKIPNIPIKVSGISKSENWDYIPNTWNVDQNLADECHYDVNFSFNGHDKDSFHGSRFQYLLYFDIRYWKSFRVDLHNLFNSVLNSSLLYRPLICCQYLDIYPTMLDLFLVHDREPEYSCMTSLNQLLTPVKNATLIAEHGDLTRLLAAAHGFLTSLNVTRPCDVDKSLCLSTSAFKNRKVGQVFFDICCILLKSKNPRSILTEKFIHQICDILELFQGRPTLKREALEHVEYESNDYGVYFNIYSVMASLSEMVAKVLGKIDTSESSHLIALAFQRLTTLLQDDQGDAENCDITPLVSRLIGVSDEKTAITDFKVHENVVSFLHPIHAFISWMIQYSHISNIKTLESFGNLSFDENLIRYVLEHPLRTIVLLSQIKVGFWVRNGFSIKSQLHIYKTSGIRESGFKRDLFMVQLLSSLGNPDFILKTIFSRWSLLPWLKEDNGNNEDYDATVLPLMVEECLLFFIQLFSELDYPDDPNLMGEIKLAVEIIHTLCFKPLTYSKLAAEIPDFLVHEKRFELILKKVAEFIPPTNSSQSGIYKLKSEYYNEVNPYYIHYSSNKREEAEKLIKERIAAKRKIPVKDAYISPTIIDTEDSIFQNIFQVSTSKVFIQFLKSTLKFINISDASNNETMLNYLLHLIHIAVKSNNTAHSRAFSELIWLELNNDHNEPFFYESVGSLLFKILQNEDFAVHHSKVRAIFRALKEKDRTIDSYLKEQVESYDAAVLGTDFMSPPPTASSDFEMKKRMAKERREKIMAKFKQKQSRFVENNSTADESHGCDTEMDNEELVGWRYPEEHCILCQMPKGTDDIFGIVFNAIPSSCFRSIPFDDKYWVLKAFHENHLEHGKIDQYFDDVKDKSVIGPAFPANKTPCTKTNAVASSCGHGMHYSCYKNYLVSTRSRQTQITRTVPEDFEHFEFICPLCKSLGNLFIPILWNCNNNSFQNEIKPDGANWSDGFESLRYASFLDDDAGKDLTDYSVEYVKSILRSHYKDVLFQDEIPQNLKEVSLSINNRIADLSPNHFREYLCKLIGNTVGSTEITLRGTDLGNDYAISNLSNQTLTTLRTLVEFRKTWFAVIAHKQQNDGFSKGYTNKLIYEALGKLSFLGSDKSFEVLDDIEIFDFLVSCVPNKIVSTNSIQRMCFTLHFIQIISVILSQLNDKLFSSEVGLFDLKYPELLDSTKFNILTICRKIRDNHPIFDNLSDEIFEDSRFPNVIYLLLERCITPFLRKVMIWNVSCCANTDGIELNGEDEIGSESERICKILNLPSLKELLNLFNDSNSFEFVKLNGFVSYIQNTDNDLKFTSVEFPSFIGLIDIPNRLDDIFTKLLYKGNEVRSLTNFDPAVCLFCGSIMNLQKSSCGESKGECNRHYEDECIGEFGIFLLPKHSSILLLNKKNGSFHPTPYIDSHGEHDSDARQGQILTLNEEKYKDFIRQMWLKLGTPNYITRKLEGTLDIGGWETL</sequence>
<evidence type="ECO:0000256" key="6">
    <source>
        <dbReference type="ARBA" id="ARBA00022786"/>
    </source>
</evidence>
<comment type="catalytic activity">
    <reaction evidence="1 10">
        <text>S-ubiquitinyl-[E2 ubiquitin-conjugating enzyme]-L-cysteine + [acceptor protein]-L-lysine = [E2 ubiquitin-conjugating enzyme]-L-cysteine + N(6)-ubiquitinyl-[acceptor protein]-L-lysine.</text>
        <dbReference type="EC" id="2.3.2.27"/>
    </reaction>
</comment>
<dbReference type="FunCoup" id="K0KGA0">
    <property type="interactions" value="83"/>
</dbReference>
<dbReference type="InParanoid" id="K0KGA0"/>
<keyword evidence="5 10" id="KW-0863">Zinc-finger</keyword>
<organism evidence="12 13">
    <name type="scientific">Wickerhamomyces ciferrii (strain ATCC 14091 / BCRC 22168 / CBS 111 / JCM 3599 / NBRC 0793 / NRRL Y-1031 F-60-10)</name>
    <name type="common">Yeast</name>
    <name type="synonym">Pichia ciferrii</name>
    <dbReference type="NCBI Taxonomy" id="1206466"/>
    <lineage>
        <taxon>Eukaryota</taxon>
        <taxon>Fungi</taxon>
        <taxon>Dikarya</taxon>
        <taxon>Ascomycota</taxon>
        <taxon>Saccharomycotina</taxon>
        <taxon>Saccharomycetes</taxon>
        <taxon>Phaffomycetales</taxon>
        <taxon>Wickerhamomycetaceae</taxon>
        <taxon>Wickerhamomyces</taxon>
    </lineage>
</organism>
<keyword evidence="7 10" id="KW-0862">Zinc</keyword>
<comment type="similarity">
    <text evidence="8 10">Belongs to the E3 ubiquitin-protein ligase UBR1-like family.</text>
</comment>
<evidence type="ECO:0000256" key="2">
    <source>
        <dbReference type="ARBA" id="ARBA00004906"/>
    </source>
</evidence>
<evidence type="ECO:0000313" key="13">
    <source>
        <dbReference type="Proteomes" id="UP000009328"/>
    </source>
</evidence>
<dbReference type="eggNOG" id="KOG1140">
    <property type="taxonomic scope" value="Eukaryota"/>
</dbReference>
<protein>
    <recommendedName>
        <fullName evidence="10">E3 ubiquitin-protein ligase</fullName>
        <ecNumber evidence="10">2.3.2.27</ecNumber>
    </recommendedName>
</protein>
<comment type="caution">
    <text evidence="12">The sequence shown here is derived from an EMBL/GenBank/DDBJ whole genome shotgun (WGS) entry which is preliminary data.</text>
</comment>
<comment type="pathway">
    <text evidence="2 10">Protein modification; protein ubiquitination.</text>
</comment>
<dbReference type="Proteomes" id="UP000009328">
    <property type="component" value="Unassembled WGS sequence"/>
</dbReference>
<dbReference type="PANTHER" id="PTHR21497:SF24">
    <property type="entry name" value="E3 UBIQUITIN-PROTEIN LIGASE UBR1"/>
    <property type="match status" value="1"/>
</dbReference>
<dbReference type="PANTHER" id="PTHR21497">
    <property type="entry name" value="UBIQUITIN LIGASE E3 ALPHA-RELATED"/>
    <property type="match status" value="1"/>
</dbReference>
<dbReference type="Gene3D" id="2.10.110.30">
    <property type="match status" value="1"/>
</dbReference>
<dbReference type="STRING" id="1206466.K0KGA0"/>
<dbReference type="Pfam" id="PF22960">
    <property type="entry name" value="WHD_UBR1"/>
    <property type="match status" value="1"/>
</dbReference>
<dbReference type="EMBL" id="CAIF01000013">
    <property type="protein sequence ID" value="CCH41212.1"/>
    <property type="molecule type" value="Genomic_DNA"/>
</dbReference>
<evidence type="ECO:0000256" key="10">
    <source>
        <dbReference type="RuleBase" id="RU366018"/>
    </source>
</evidence>
<evidence type="ECO:0000256" key="4">
    <source>
        <dbReference type="ARBA" id="ARBA00022723"/>
    </source>
</evidence>
<dbReference type="SUPFAM" id="SSF46785">
    <property type="entry name" value="Winged helix' DNA-binding domain"/>
    <property type="match status" value="1"/>
</dbReference>
<dbReference type="GO" id="GO:0008270">
    <property type="term" value="F:zinc ion binding"/>
    <property type="evidence" value="ECO:0007669"/>
    <property type="project" value="UniProtKB-UniRule"/>
</dbReference>
<dbReference type="GO" id="GO:0061630">
    <property type="term" value="F:ubiquitin protein ligase activity"/>
    <property type="evidence" value="ECO:0007669"/>
    <property type="project" value="UniProtKB-UniRule"/>
</dbReference>
<evidence type="ECO:0000256" key="5">
    <source>
        <dbReference type="ARBA" id="ARBA00022771"/>
    </source>
</evidence>
<dbReference type="Pfam" id="PF18995">
    <property type="entry name" value="PRT6_C"/>
    <property type="match status" value="1"/>
</dbReference>
<evidence type="ECO:0000256" key="7">
    <source>
        <dbReference type="ARBA" id="ARBA00022833"/>
    </source>
</evidence>
<feature type="domain" description="UBR-type" evidence="11">
    <location>
        <begin position="94"/>
        <end position="167"/>
    </location>
</feature>
<dbReference type="GO" id="GO:0071596">
    <property type="term" value="P:ubiquitin-dependent protein catabolic process via the N-end rule pathway"/>
    <property type="evidence" value="ECO:0007669"/>
    <property type="project" value="UniProtKB-UniRule"/>
</dbReference>
<dbReference type="GO" id="GO:0016567">
    <property type="term" value="P:protein ubiquitination"/>
    <property type="evidence" value="ECO:0007669"/>
    <property type="project" value="UniProtKB-UniRule"/>
</dbReference>
<dbReference type="GO" id="GO:0005737">
    <property type="term" value="C:cytoplasm"/>
    <property type="evidence" value="ECO:0007669"/>
    <property type="project" value="TreeGrafter"/>
</dbReference>
<dbReference type="InterPro" id="IPR044046">
    <property type="entry name" value="E3_ligase_UBR-like_C"/>
</dbReference>
<dbReference type="EC" id="2.3.2.27" evidence="10"/>